<protein>
    <recommendedName>
        <fullName evidence="1">CopZ zinc binding domain-containing protein</fullName>
    </recommendedName>
</protein>
<organism evidence="2">
    <name type="scientific">Schlesneria paludicola</name>
    <dbReference type="NCBI Taxonomy" id="360056"/>
    <lineage>
        <taxon>Bacteria</taxon>
        <taxon>Pseudomonadati</taxon>
        <taxon>Planctomycetota</taxon>
        <taxon>Planctomycetia</taxon>
        <taxon>Planctomycetales</taxon>
        <taxon>Planctomycetaceae</taxon>
        <taxon>Schlesneria</taxon>
    </lineage>
</organism>
<dbReference type="InterPro" id="IPR040890">
    <property type="entry name" value="Znf_CopZ"/>
</dbReference>
<name>A0A7C2P152_9PLAN</name>
<dbReference type="Gene3D" id="2.20.25.270">
    <property type="match status" value="1"/>
</dbReference>
<dbReference type="Gene3D" id="1.10.10.1100">
    <property type="entry name" value="BFD-like [2Fe-2S]-binding domain"/>
    <property type="match status" value="1"/>
</dbReference>
<feature type="domain" description="CopZ zinc binding" evidence="1">
    <location>
        <begin position="15"/>
        <end position="67"/>
    </location>
</feature>
<proteinExistence type="predicted"/>
<reference evidence="2" key="1">
    <citation type="journal article" date="2020" name="mSystems">
        <title>Genome- and Community-Level Interaction Insights into Carbon Utilization and Element Cycling Functions of Hydrothermarchaeota in Hydrothermal Sediment.</title>
        <authorList>
            <person name="Zhou Z."/>
            <person name="Liu Y."/>
            <person name="Xu W."/>
            <person name="Pan J."/>
            <person name="Luo Z.H."/>
            <person name="Li M."/>
        </authorList>
    </citation>
    <scope>NUCLEOTIDE SEQUENCE [LARGE SCALE GENOMIC DNA]</scope>
    <source>
        <strain evidence="2">SpSt-339</strain>
    </source>
</reference>
<evidence type="ECO:0000313" key="2">
    <source>
        <dbReference type="EMBL" id="HEN13853.1"/>
    </source>
</evidence>
<sequence>MNKAFIREADDGPHRCPQCGTVGLPVGAETLAAHLPLPVRQRIADSADFCSDPACPVVYFDDFGSVVPRDVFAGPISGKDIEAPLCPCFGLTREDVEADVAEGTVERTKAVVLKAQSPEARCQTLAPNGRSCLSAVQGYYHKCRTG</sequence>
<comment type="caution">
    <text evidence="2">The sequence shown here is derived from an EMBL/GenBank/DDBJ whole genome shotgun (WGS) entry which is preliminary data.</text>
</comment>
<dbReference type="EMBL" id="DSOK01000004">
    <property type="protein sequence ID" value="HEN13853.1"/>
    <property type="molecule type" value="Genomic_DNA"/>
</dbReference>
<evidence type="ECO:0000259" key="1">
    <source>
        <dbReference type="Pfam" id="PF18423"/>
    </source>
</evidence>
<dbReference type="AlphaFoldDB" id="A0A7C2P152"/>
<dbReference type="Pfam" id="PF18423">
    <property type="entry name" value="zf_CopZ"/>
    <property type="match status" value="1"/>
</dbReference>
<gene>
    <name evidence="2" type="ORF">ENQ76_00080</name>
</gene>
<accession>A0A7C2P152</accession>
<dbReference type="InterPro" id="IPR041854">
    <property type="entry name" value="BFD-like_2Fe2S-bd_dom_sf"/>
</dbReference>